<name>A0A8H7A1H0_PLEOS</name>
<dbReference type="PROSITE" id="PS00028">
    <property type="entry name" value="ZINC_FINGER_C2H2_1"/>
    <property type="match status" value="2"/>
</dbReference>
<dbReference type="Pfam" id="PF12874">
    <property type="entry name" value="zf-met"/>
    <property type="match status" value="1"/>
</dbReference>
<evidence type="ECO:0000313" key="7">
    <source>
        <dbReference type="EMBL" id="KAF7436151.1"/>
    </source>
</evidence>
<dbReference type="InterPro" id="IPR036236">
    <property type="entry name" value="Znf_C2H2_sf"/>
</dbReference>
<protein>
    <recommendedName>
        <fullName evidence="6">C2H2-type domain-containing protein</fullName>
    </recommendedName>
</protein>
<dbReference type="SMART" id="SM00355">
    <property type="entry name" value="ZnF_C2H2"/>
    <property type="match status" value="7"/>
</dbReference>
<feature type="domain" description="C2H2-type" evidence="6">
    <location>
        <begin position="2"/>
        <end position="27"/>
    </location>
</feature>
<keyword evidence="4" id="KW-0862">Zinc</keyword>
<evidence type="ECO:0000256" key="4">
    <source>
        <dbReference type="ARBA" id="ARBA00022833"/>
    </source>
</evidence>
<dbReference type="PANTHER" id="PTHR24409">
    <property type="entry name" value="ZINC FINGER PROTEIN 142"/>
    <property type="match status" value="1"/>
</dbReference>
<evidence type="ECO:0000256" key="3">
    <source>
        <dbReference type="ARBA" id="ARBA00022771"/>
    </source>
</evidence>
<dbReference type="InterPro" id="IPR013087">
    <property type="entry name" value="Znf_C2H2_type"/>
</dbReference>
<comment type="caution">
    <text evidence="7">The sequence shown here is derived from an EMBL/GenBank/DDBJ whole genome shotgun (WGS) entry which is preliminary data.</text>
</comment>
<sequence>MVYCDRCGRSFSHYGAYDQHRQYSSSHFVCWDCNIDFESWVGLKEHWVQSKRHSYCQYCDRHFDDNSKLSEHFDDEHYLCSGCNIVFKNEHFGSQNSLNNHLNSSIHRPKDVPCPMRGCGQYFISLAAVALHLEAGSCTSGMDRYALDRLIQKYDKNHLITDPSRLISNGDSTTTRYYATEMAYNEYYDDYECYLCDQTFRSLSGLNQHLGSAKHQQEVYICRFTSCGLRFRALSALCQHIESGKCGALRGTPYKSVMGGLMDGMKRLTV</sequence>
<proteinExistence type="predicted"/>
<organism evidence="7 8">
    <name type="scientific">Pleurotus ostreatus</name>
    <name type="common">Oyster mushroom</name>
    <name type="synonym">White-rot fungus</name>
    <dbReference type="NCBI Taxonomy" id="5322"/>
    <lineage>
        <taxon>Eukaryota</taxon>
        <taxon>Fungi</taxon>
        <taxon>Dikarya</taxon>
        <taxon>Basidiomycota</taxon>
        <taxon>Agaricomycotina</taxon>
        <taxon>Agaricomycetes</taxon>
        <taxon>Agaricomycetidae</taxon>
        <taxon>Agaricales</taxon>
        <taxon>Pleurotineae</taxon>
        <taxon>Pleurotaceae</taxon>
        <taxon>Pleurotus</taxon>
    </lineage>
</organism>
<dbReference type="Proteomes" id="UP000623687">
    <property type="component" value="Unassembled WGS sequence"/>
</dbReference>
<keyword evidence="1" id="KW-0479">Metal-binding</keyword>
<keyword evidence="3 5" id="KW-0863">Zinc-finger</keyword>
<evidence type="ECO:0000313" key="8">
    <source>
        <dbReference type="Proteomes" id="UP000623687"/>
    </source>
</evidence>
<evidence type="ECO:0000259" key="6">
    <source>
        <dbReference type="PROSITE" id="PS50157"/>
    </source>
</evidence>
<accession>A0A8H7A1H0</accession>
<reference evidence="7" key="1">
    <citation type="submission" date="2019-07" db="EMBL/GenBank/DDBJ databases">
        <authorList>
            <person name="Palmer J.M."/>
        </authorList>
    </citation>
    <scope>NUCLEOTIDE SEQUENCE</scope>
    <source>
        <strain evidence="7">PC9</strain>
    </source>
</reference>
<dbReference type="GO" id="GO:0008270">
    <property type="term" value="F:zinc ion binding"/>
    <property type="evidence" value="ECO:0007669"/>
    <property type="project" value="UniProtKB-KW"/>
</dbReference>
<dbReference type="RefSeq" id="XP_036634050.1">
    <property type="nucleotide sequence ID" value="XM_036772577.1"/>
</dbReference>
<dbReference type="AlphaFoldDB" id="A0A8H7A1H0"/>
<keyword evidence="2" id="KW-0677">Repeat</keyword>
<dbReference type="SUPFAM" id="SSF57667">
    <property type="entry name" value="beta-beta-alpha zinc fingers"/>
    <property type="match status" value="1"/>
</dbReference>
<dbReference type="Gene3D" id="3.30.160.60">
    <property type="entry name" value="Classic Zinc Finger"/>
    <property type="match status" value="2"/>
</dbReference>
<keyword evidence="8" id="KW-1185">Reference proteome</keyword>
<evidence type="ECO:0000256" key="5">
    <source>
        <dbReference type="PROSITE-ProRule" id="PRU00042"/>
    </source>
</evidence>
<evidence type="ECO:0000256" key="2">
    <source>
        <dbReference type="ARBA" id="ARBA00022737"/>
    </source>
</evidence>
<evidence type="ECO:0000256" key="1">
    <source>
        <dbReference type="ARBA" id="ARBA00022723"/>
    </source>
</evidence>
<dbReference type="VEuPathDB" id="FungiDB:PC9H_002977"/>
<dbReference type="OrthoDB" id="6077919at2759"/>
<gene>
    <name evidence="7" type="ORF">PC9H_002977</name>
</gene>
<feature type="domain" description="C2H2-type" evidence="6">
    <location>
        <begin position="191"/>
        <end position="220"/>
    </location>
</feature>
<dbReference type="PROSITE" id="PS50157">
    <property type="entry name" value="ZINC_FINGER_C2H2_2"/>
    <property type="match status" value="2"/>
</dbReference>
<dbReference type="GeneID" id="59372795"/>
<dbReference type="EMBL" id="JACETU010000002">
    <property type="protein sequence ID" value="KAF7436151.1"/>
    <property type="molecule type" value="Genomic_DNA"/>
</dbReference>